<evidence type="ECO:0000256" key="2">
    <source>
        <dbReference type="ARBA" id="ARBA00023125"/>
    </source>
</evidence>
<dbReference type="KEGG" id="och:CES85_4644"/>
<proteinExistence type="predicted"/>
<dbReference type="Proteomes" id="UP000215256">
    <property type="component" value="Chromosome 2"/>
</dbReference>
<dbReference type="GO" id="GO:0045892">
    <property type="term" value="P:negative regulation of DNA-templated transcription"/>
    <property type="evidence" value="ECO:0007669"/>
    <property type="project" value="TreeGrafter"/>
</dbReference>
<dbReference type="InterPro" id="IPR036388">
    <property type="entry name" value="WH-like_DNA-bd_sf"/>
</dbReference>
<dbReference type="RefSeq" id="WP_244923218.1">
    <property type="nucleotide sequence ID" value="NZ_CP022603.1"/>
</dbReference>
<dbReference type="Pfam" id="PF01614">
    <property type="entry name" value="IclR_C"/>
    <property type="match status" value="1"/>
</dbReference>
<evidence type="ECO:0000313" key="8">
    <source>
        <dbReference type="Proteomes" id="UP000215256"/>
    </source>
</evidence>
<evidence type="ECO:0000256" key="4">
    <source>
        <dbReference type="SAM" id="MobiDB-lite"/>
    </source>
</evidence>
<dbReference type="InterPro" id="IPR029016">
    <property type="entry name" value="GAF-like_dom_sf"/>
</dbReference>
<evidence type="ECO:0000259" key="6">
    <source>
        <dbReference type="PROSITE" id="PS51078"/>
    </source>
</evidence>
<dbReference type="InterPro" id="IPR050707">
    <property type="entry name" value="HTH_MetabolicPath_Reg"/>
</dbReference>
<dbReference type="InterPro" id="IPR005471">
    <property type="entry name" value="Tscrpt_reg_IclR_N"/>
</dbReference>
<dbReference type="GO" id="GO:0003677">
    <property type="term" value="F:DNA binding"/>
    <property type="evidence" value="ECO:0007669"/>
    <property type="project" value="UniProtKB-KW"/>
</dbReference>
<dbReference type="PANTHER" id="PTHR30136:SF35">
    <property type="entry name" value="HTH-TYPE TRANSCRIPTIONAL REGULATOR RV1719"/>
    <property type="match status" value="1"/>
</dbReference>
<dbReference type="PROSITE" id="PS51077">
    <property type="entry name" value="HTH_ICLR"/>
    <property type="match status" value="1"/>
</dbReference>
<organism evidence="7 8">
    <name type="scientific">Ochrobactrum quorumnocens</name>
    <dbReference type="NCBI Taxonomy" id="271865"/>
    <lineage>
        <taxon>Bacteria</taxon>
        <taxon>Pseudomonadati</taxon>
        <taxon>Pseudomonadota</taxon>
        <taxon>Alphaproteobacteria</taxon>
        <taxon>Hyphomicrobiales</taxon>
        <taxon>Brucellaceae</taxon>
        <taxon>Brucella/Ochrobactrum group</taxon>
        <taxon>Ochrobactrum</taxon>
    </lineage>
</organism>
<evidence type="ECO:0000256" key="1">
    <source>
        <dbReference type="ARBA" id="ARBA00023015"/>
    </source>
</evidence>
<gene>
    <name evidence="7" type="ORF">CES85_4644</name>
</gene>
<sequence length="279" mass="30834">MKEPVDLTKEKQSKSPDDSADVSGENSGRGDALMVRSVEKAFRVLGAFNSDQSTLSLSQIVSLTDLDMSAAQRFTHTLMKLGFLAKDPVTRQFELTAKTLDLGFHYVRANKLIDRAMPYLQHLSKETEETINLTVPDGTEIVFVSRFLSRHVLNTDVIIGTRMPCYCTAPGLAILSRLPEDEAQAILDQTHFRSFNANTIIDPKVIMDDIRRFREDGYATAFEQVYHGDGSIASAITGPNGRPIAAINIAASLARYSREDIVSRFSPYVIAASRTISKA</sequence>
<feature type="domain" description="HTH iclR-type" evidence="5">
    <location>
        <begin position="35"/>
        <end position="97"/>
    </location>
</feature>
<keyword evidence="1" id="KW-0805">Transcription regulation</keyword>
<keyword evidence="3" id="KW-0804">Transcription</keyword>
<evidence type="ECO:0000313" key="7">
    <source>
        <dbReference type="EMBL" id="ASV83861.1"/>
    </source>
</evidence>
<keyword evidence="2" id="KW-0238">DNA-binding</keyword>
<dbReference type="PANTHER" id="PTHR30136">
    <property type="entry name" value="HELIX-TURN-HELIX TRANSCRIPTIONAL REGULATOR, ICLR FAMILY"/>
    <property type="match status" value="1"/>
</dbReference>
<dbReference type="Gene3D" id="1.10.10.10">
    <property type="entry name" value="Winged helix-like DNA-binding domain superfamily/Winged helix DNA-binding domain"/>
    <property type="match status" value="1"/>
</dbReference>
<dbReference type="SMART" id="SM00346">
    <property type="entry name" value="HTH_ICLR"/>
    <property type="match status" value="1"/>
</dbReference>
<dbReference type="SUPFAM" id="SSF55781">
    <property type="entry name" value="GAF domain-like"/>
    <property type="match status" value="1"/>
</dbReference>
<dbReference type="Gene3D" id="3.30.450.40">
    <property type="match status" value="1"/>
</dbReference>
<accession>A0A248UBR8</accession>
<dbReference type="SUPFAM" id="SSF46785">
    <property type="entry name" value="Winged helix' DNA-binding domain"/>
    <property type="match status" value="1"/>
</dbReference>
<feature type="region of interest" description="Disordered" evidence="4">
    <location>
        <begin position="1"/>
        <end position="29"/>
    </location>
</feature>
<evidence type="ECO:0000256" key="3">
    <source>
        <dbReference type="ARBA" id="ARBA00023163"/>
    </source>
</evidence>
<dbReference type="InterPro" id="IPR014757">
    <property type="entry name" value="Tscrpt_reg_IclR_C"/>
</dbReference>
<feature type="domain" description="IclR-ED" evidence="6">
    <location>
        <begin position="98"/>
        <end position="279"/>
    </location>
</feature>
<name>A0A248UBR8_9HYPH</name>
<dbReference type="EMBL" id="CP022603">
    <property type="protein sequence ID" value="ASV83861.1"/>
    <property type="molecule type" value="Genomic_DNA"/>
</dbReference>
<evidence type="ECO:0000259" key="5">
    <source>
        <dbReference type="PROSITE" id="PS51077"/>
    </source>
</evidence>
<dbReference type="GO" id="GO:0003700">
    <property type="term" value="F:DNA-binding transcription factor activity"/>
    <property type="evidence" value="ECO:0007669"/>
    <property type="project" value="TreeGrafter"/>
</dbReference>
<dbReference type="Pfam" id="PF09339">
    <property type="entry name" value="HTH_IclR"/>
    <property type="match status" value="1"/>
</dbReference>
<dbReference type="AlphaFoldDB" id="A0A248UBR8"/>
<protein>
    <submittedName>
        <fullName evidence="7">Bacterial transcriptional regulator family protein</fullName>
    </submittedName>
</protein>
<dbReference type="PROSITE" id="PS51078">
    <property type="entry name" value="ICLR_ED"/>
    <property type="match status" value="1"/>
</dbReference>
<reference evidence="7 8" key="1">
    <citation type="submission" date="2017-07" db="EMBL/GenBank/DDBJ databases">
        <title>Phylogenetic study on the rhizospheric bacterium Ochrobactrum sp. A44.</title>
        <authorList>
            <person name="Krzyzanowska D.M."/>
            <person name="Ossowicki A."/>
            <person name="Rajewska M."/>
            <person name="Maciag T."/>
            <person name="Kaczynski Z."/>
            <person name="Czerwicka M."/>
            <person name="Jafra S."/>
        </authorList>
    </citation>
    <scope>NUCLEOTIDE SEQUENCE [LARGE SCALE GENOMIC DNA]</scope>
    <source>
        <strain evidence="7 8">A44</strain>
    </source>
</reference>
<dbReference type="InterPro" id="IPR036390">
    <property type="entry name" value="WH_DNA-bd_sf"/>
</dbReference>
<feature type="compositionally biased region" description="Basic and acidic residues" evidence="4">
    <location>
        <begin position="1"/>
        <end position="17"/>
    </location>
</feature>